<keyword evidence="5" id="KW-0677">Repeat</keyword>
<dbReference type="PANTHER" id="PTHR15598:SF5">
    <property type="entry name" value="ENHANCER OF MRNA-DECAPPING PROTEIN 4"/>
    <property type="match status" value="1"/>
</dbReference>
<feature type="compositionally biased region" description="Low complexity" evidence="7">
    <location>
        <begin position="1163"/>
        <end position="1176"/>
    </location>
</feature>
<feature type="compositionally biased region" description="Polar residues" evidence="7">
    <location>
        <begin position="60"/>
        <end position="79"/>
    </location>
</feature>
<feature type="compositionally biased region" description="Low complexity" evidence="7">
    <location>
        <begin position="1059"/>
        <end position="1070"/>
    </location>
</feature>
<dbReference type="EMBL" id="MU853656">
    <property type="protein sequence ID" value="KAK4139608.1"/>
    <property type="molecule type" value="Genomic_DNA"/>
</dbReference>
<accession>A0AAN6UUU8</accession>
<comment type="similarity">
    <text evidence="2">Belongs to the WD repeat EDC4 family.</text>
</comment>
<feature type="compositionally biased region" description="Low complexity" evidence="7">
    <location>
        <begin position="315"/>
        <end position="327"/>
    </location>
</feature>
<keyword evidence="3" id="KW-0963">Cytoplasm</keyword>
<comment type="subcellular location">
    <subcellularLocation>
        <location evidence="1">Cytoplasm</location>
        <location evidence="1">P-body</location>
    </subcellularLocation>
</comment>
<feature type="compositionally biased region" description="Basic and acidic residues" evidence="7">
    <location>
        <begin position="453"/>
        <end position="476"/>
    </location>
</feature>
<evidence type="ECO:0000259" key="8">
    <source>
        <dbReference type="Pfam" id="PF24106"/>
    </source>
</evidence>
<evidence type="ECO:0000256" key="1">
    <source>
        <dbReference type="ARBA" id="ARBA00004201"/>
    </source>
</evidence>
<feature type="compositionally biased region" description="Low complexity" evidence="7">
    <location>
        <begin position="138"/>
        <end position="155"/>
    </location>
</feature>
<feature type="compositionally biased region" description="Basic and acidic residues" evidence="7">
    <location>
        <begin position="499"/>
        <end position="511"/>
    </location>
</feature>
<evidence type="ECO:0000256" key="5">
    <source>
        <dbReference type="ARBA" id="ARBA00022737"/>
    </source>
</evidence>
<evidence type="ECO:0000256" key="4">
    <source>
        <dbReference type="ARBA" id="ARBA00022574"/>
    </source>
</evidence>
<feature type="compositionally biased region" description="Low complexity" evidence="7">
    <location>
        <begin position="186"/>
        <end position="196"/>
    </location>
</feature>
<name>A0AAN6UUU8_9PEZI</name>
<dbReference type="PANTHER" id="PTHR15598">
    <property type="entry name" value="ENHANCER OF MRNA-DECAPPING PROTEIN 4"/>
    <property type="match status" value="1"/>
</dbReference>
<keyword evidence="4" id="KW-0853">WD repeat</keyword>
<feature type="compositionally biased region" description="Low complexity" evidence="7">
    <location>
        <begin position="32"/>
        <end position="44"/>
    </location>
</feature>
<feature type="region of interest" description="Disordered" evidence="7">
    <location>
        <begin position="1046"/>
        <end position="1176"/>
    </location>
</feature>
<feature type="compositionally biased region" description="Polar residues" evidence="7">
    <location>
        <begin position="1152"/>
        <end position="1162"/>
    </location>
</feature>
<evidence type="ECO:0000256" key="3">
    <source>
        <dbReference type="ARBA" id="ARBA00022490"/>
    </source>
</evidence>
<dbReference type="RefSeq" id="XP_062632979.1">
    <property type="nucleotide sequence ID" value="XM_062782245.1"/>
</dbReference>
<dbReference type="Pfam" id="PF24106">
    <property type="entry name" value="Beta-prop_EDC4L"/>
    <property type="match status" value="1"/>
</dbReference>
<feature type="region of interest" description="Disordered" evidence="7">
    <location>
        <begin position="1433"/>
        <end position="1522"/>
    </location>
</feature>
<dbReference type="Proteomes" id="UP001302676">
    <property type="component" value="Unassembled WGS sequence"/>
</dbReference>
<dbReference type="GeneID" id="87818858"/>
<feature type="compositionally biased region" description="Basic residues" evidence="7">
    <location>
        <begin position="156"/>
        <end position="169"/>
    </location>
</feature>
<gene>
    <name evidence="9" type="ORF">C8A04DRAFT_32881</name>
</gene>
<dbReference type="InterPro" id="IPR015943">
    <property type="entry name" value="WD40/YVTN_repeat-like_dom_sf"/>
</dbReference>
<evidence type="ECO:0000256" key="7">
    <source>
        <dbReference type="SAM" id="MobiDB-lite"/>
    </source>
</evidence>
<dbReference type="GO" id="GO:0031087">
    <property type="term" value="P:deadenylation-independent decapping of nuclear-transcribed mRNA"/>
    <property type="evidence" value="ECO:0007669"/>
    <property type="project" value="InterPro"/>
</dbReference>
<feature type="region of interest" description="Disordered" evidence="7">
    <location>
        <begin position="1"/>
        <end position="516"/>
    </location>
</feature>
<dbReference type="InterPro" id="IPR055393">
    <property type="entry name" value="Beta-prop_EDC4L"/>
</dbReference>
<reference evidence="9" key="1">
    <citation type="journal article" date="2023" name="Mol. Phylogenet. Evol.">
        <title>Genome-scale phylogeny and comparative genomics of the fungal order Sordariales.</title>
        <authorList>
            <person name="Hensen N."/>
            <person name="Bonometti L."/>
            <person name="Westerberg I."/>
            <person name="Brannstrom I.O."/>
            <person name="Guillou S."/>
            <person name="Cros-Aarteil S."/>
            <person name="Calhoun S."/>
            <person name="Haridas S."/>
            <person name="Kuo A."/>
            <person name="Mondo S."/>
            <person name="Pangilinan J."/>
            <person name="Riley R."/>
            <person name="LaButti K."/>
            <person name="Andreopoulos B."/>
            <person name="Lipzen A."/>
            <person name="Chen C."/>
            <person name="Yan M."/>
            <person name="Daum C."/>
            <person name="Ng V."/>
            <person name="Clum A."/>
            <person name="Steindorff A."/>
            <person name="Ohm R.A."/>
            <person name="Martin F."/>
            <person name="Silar P."/>
            <person name="Natvig D.O."/>
            <person name="Lalanne C."/>
            <person name="Gautier V."/>
            <person name="Ament-Velasquez S.L."/>
            <person name="Kruys A."/>
            <person name="Hutchinson M.I."/>
            <person name="Powell A.J."/>
            <person name="Barry K."/>
            <person name="Miller A.N."/>
            <person name="Grigoriev I.V."/>
            <person name="Debuchy R."/>
            <person name="Gladieux P."/>
            <person name="Hiltunen Thoren M."/>
            <person name="Johannesson H."/>
        </authorList>
    </citation>
    <scope>NUCLEOTIDE SEQUENCE</scope>
    <source>
        <strain evidence="9">CBS 141.50</strain>
    </source>
</reference>
<evidence type="ECO:0000256" key="6">
    <source>
        <dbReference type="SAM" id="Coils"/>
    </source>
</evidence>
<keyword evidence="10" id="KW-1185">Reference proteome</keyword>
<feature type="compositionally biased region" description="Low complexity" evidence="7">
    <location>
        <begin position="1491"/>
        <end position="1520"/>
    </location>
</feature>
<dbReference type="InterPro" id="IPR036322">
    <property type="entry name" value="WD40_repeat_dom_sf"/>
</dbReference>
<reference evidence="9" key="2">
    <citation type="submission" date="2023-05" db="EMBL/GenBank/DDBJ databases">
        <authorList>
            <consortium name="Lawrence Berkeley National Laboratory"/>
            <person name="Steindorff A."/>
            <person name="Hensen N."/>
            <person name="Bonometti L."/>
            <person name="Westerberg I."/>
            <person name="Brannstrom I.O."/>
            <person name="Guillou S."/>
            <person name="Cros-Aarteil S."/>
            <person name="Calhoun S."/>
            <person name="Haridas S."/>
            <person name="Kuo A."/>
            <person name="Mondo S."/>
            <person name="Pangilinan J."/>
            <person name="Riley R."/>
            <person name="Labutti K."/>
            <person name="Andreopoulos B."/>
            <person name="Lipzen A."/>
            <person name="Chen C."/>
            <person name="Yanf M."/>
            <person name="Daum C."/>
            <person name="Ng V."/>
            <person name="Clum A."/>
            <person name="Ohm R."/>
            <person name="Martin F."/>
            <person name="Silar P."/>
            <person name="Natvig D."/>
            <person name="Lalanne C."/>
            <person name="Gautier V."/>
            <person name="Ament-Velasquez S.L."/>
            <person name="Kruys A."/>
            <person name="Hutchinson M.I."/>
            <person name="Powell A.J."/>
            <person name="Barry K."/>
            <person name="Miller A.N."/>
            <person name="Grigoriev I.V."/>
            <person name="Debuchy R."/>
            <person name="Gladieux P."/>
            <person name="Thoren M.H."/>
            <person name="Johannesson H."/>
        </authorList>
    </citation>
    <scope>NUCLEOTIDE SEQUENCE</scope>
    <source>
        <strain evidence="9">CBS 141.50</strain>
    </source>
</reference>
<feature type="compositionally biased region" description="Low complexity" evidence="7">
    <location>
        <begin position="356"/>
        <end position="372"/>
    </location>
</feature>
<feature type="compositionally biased region" description="Basic and acidic residues" evidence="7">
    <location>
        <begin position="390"/>
        <end position="403"/>
    </location>
</feature>
<evidence type="ECO:0000313" key="9">
    <source>
        <dbReference type="EMBL" id="KAK4139608.1"/>
    </source>
</evidence>
<dbReference type="GO" id="GO:0000932">
    <property type="term" value="C:P-body"/>
    <property type="evidence" value="ECO:0007669"/>
    <property type="project" value="UniProtKB-SubCell"/>
</dbReference>
<dbReference type="SUPFAM" id="SSF50978">
    <property type="entry name" value="WD40 repeat-like"/>
    <property type="match status" value="1"/>
</dbReference>
<dbReference type="FunFam" id="2.130.10.10:FF:000817">
    <property type="entry name" value="WGS project CABT00000000 data, contig 2.15"/>
    <property type="match status" value="1"/>
</dbReference>
<organism evidence="9 10">
    <name type="scientific">Dichotomopilus funicola</name>
    <dbReference type="NCBI Taxonomy" id="1934379"/>
    <lineage>
        <taxon>Eukaryota</taxon>
        <taxon>Fungi</taxon>
        <taxon>Dikarya</taxon>
        <taxon>Ascomycota</taxon>
        <taxon>Pezizomycotina</taxon>
        <taxon>Sordariomycetes</taxon>
        <taxon>Sordariomycetidae</taxon>
        <taxon>Sordariales</taxon>
        <taxon>Chaetomiaceae</taxon>
        <taxon>Dichotomopilus</taxon>
    </lineage>
</organism>
<feature type="compositionally biased region" description="Basic and acidic residues" evidence="7">
    <location>
        <begin position="267"/>
        <end position="276"/>
    </location>
</feature>
<feature type="compositionally biased region" description="Gly residues" evidence="7">
    <location>
        <begin position="1"/>
        <end position="13"/>
    </location>
</feature>
<feature type="coiled-coil region" evidence="6">
    <location>
        <begin position="588"/>
        <end position="615"/>
    </location>
</feature>
<feature type="domain" description="EDC4-like protein pdc1 beta-propeller" evidence="8">
    <location>
        <begin position="586"/>
        <end position="954"/>
    </location>
</feature>
<keyword evidence="6" id="KW-0175">Coiled coil</keyword>
<evidence type="ECO:0000313" key="10">
    <source>
        <dbReference type="Proteomes" id="UP001302676"/>
    </source>
</evidence>
<feature type="compositionally biased region" description="Polar residues" evidence="7">
    <location>
        <begin position="224"/>
        <end position="237"/>
    </location>
</feature>
<comment type="caution">
    <text evidence="9">The sequence shown here is derived from an EMBL/GenBank/DDBJ whole genome shotgun (WGS) entry which is preliminary data.</text>
</comment>
<feature type="compositionally biased region" description="Low complexity" evidence="7">
    <location>
        <begin position="1467"/>
        <end position="1478"/>
    </location>
</feature>
<evidence type="ECO:0000256" key="2">
    <source>
        <dbReference type="ARBA" id="ARBA00009639"/>
    </source>
</evidence>
<feature type="coiled-coil region" evidence="6">
    <location>
        <begin position="1394"/>
        <end position="1421"/>
    </location>
</feature>
<proteinExistence type="inferred from homology"/>
<sequence>MSNYGMSGGGGSGDSEHDPKFESLLAQLRLQSSPSPGPGADSGPEYPSQFNYHHGHQSYYGPQSNSDSPNLPNHGQGATDSPAFLPEAPTPPVGFGHSQFPPGMMNQIGAAARSGAGDGRTAHLLNLLKFSGQNGSASQQQQQQQQQQQHQQHSQHSQHHSQQHQQHHSSPREQSINFPPAPIAPPVIHAPAPAAADPTGLLAALMKGNLQPEPVKPEPSPPSWNQASPPSGTQQYLLNLLNRPKPSQHEAADPSEPSLLTPPPTSDHVKDDESSHGGRSAEPTLVDTLASRSEFDFESKNVESPPPKFDSTPLSQHSQPSQQSHQSNPRQANSLGYSDHYDRLSGSSPIHRTPKSSTTPGASGSTAGAARPAPAPTQILKRSDTNQPHDSARPFNDRDDRDIPGSPPSQVHDNTWHSAERNVPPALSHGADTSPSATQKESVADAVSGLAEQADREARDALARAEQEQAEAKASRGLDPTDIAETAEVSHSASSIVAKPERNQAEEERSFPDSSFVQDFAQDARDSADDSAAAPPQGLVADSWESAEAEEIVVIEETAAPVKVYNFPMKPWITISLQDTDETRPVFREEAILDIARLKKDFDQIDRNLVSASETYMAYAMSKAGGLRVIRQEDGKDAKLFTDTKDRIFNVSICNSSSEDHPKETIIGTGVNGTVYWVQLKNGDRDHLEDAHPEQYGFALPPISSQEGGDAPGGVLKTRARPSAMHPDFFAVGRGKSINIIWPSFVFENDLFKNGHDRIVDTEKLLKQCSLKINTGKAGKDFTFSQDDTLVVSLDKSGRVKFWDVRDLTAVKEGSDPLHPTPAQASLEIKEPLMTLTTTPEGEKAWPTSVLLLDKFRPYQKRAALRYMIVGMKQNHTLQLWDLALGKPVQEFNFPHNKESDAVCSVMYHAPSSMIIVGHPTRNSIYFLHLSAPKYTLKNLSQVDYIQRLVAQDSSIPQPESTAVISGIREYSFANKGILRSLNILENPAASSDGDEPTLFELYAMHSKGVTCLFIKHSELGWTKDNKVIAPADAVEAGLAKISKLVAPPPPQPAETQNAAVPSESAAAAPQIRIATRGAKDAGLKAVSPQGDNKKASELVALPKPDRKDDAELPAPAPEKNEKKGRKKKSERTGAGASDHLAATNGAVETARASSQGKTNNKSSRAADSSSSADAALAPNPAFQEQLDAVVAKMESRIISNLSGRFDAVFNETLKQMQSFHENRDSAFSTSQSTLLQLVADVLNDNTEAVLKNLIITQINNNVIPSVRNAIDKSVSEQLGAKSAAQVSAVQKEIQRLLPNAINQAMQRPDVTKPVSDRVSQSVNSQIDSQIARTLNTLTPVIAKSTAQTVHQRIIEDVGGRISQAFEQLDERRRNEDAKFDRLIAQTQDLASAISSLAASQAQMQQELAALKQQVHDQGREKAPSAVDEHLRGLGASHGGAVGSHGPPSTSSRELVSYGPQHHQHQHQSPAAHSQSGQVPYSHQHQHQHQHQSQPQPQPAQQQQHQLPHQQQHQHQSQTQYGDHDGQVVYAPLSREERQKAELDNLVEAIEGLMRASNYDEAMLRWLQSGDHAEEVFQQVLSNYNPIFVQDLQPLLLLSVGATVSVNLSRNTQKLIKKINLLEVVIYSFNQNVASLDEQVREVTPKIMTLLKTRIDQLLSEINRIAPHDQSVKTLSSMSSIAGRVAENAQLRHGSMHGPGHIGASY</sequence>
<protein>
    <recommendedName>
        <fullName evidence="8">EDC4-like protein pdc1 beta-propeller domain-containing protein</fullName>
    </recommendedName>
</protein>
<dbReference type="InterPro" id="IPR045152">
    <property type="entry name" value="EDC4-like"/>
</dbReference>
<dbReference type="Gene3D" id="2.130.10.10">
    <property type="entry name" value="YVTN repeat-like/Quinoprotein amine dehydrogenase"/>
    <property type="match status" value="1"/>
</dbReference>
<feature type="compositionally biased region" description="Polar residues" evidence="7">
    <location>
        <begin position="431"/>
        <end position="441"/>
    </location>
</feature>